<keyword evidence="3" id="KW-1185">Reference proteome</keyword>
<evidence type="ECO:0000313" key="3">
    <source>
        <dbReference type="Proteomes" id="UP001262754"/>
    </source>
</evidence>
<feature type="transmembrane region" description="Helical" evidence="1">
    <location>
        <begin position="90"/>
        <end position="109"/>
    </location>
</feature>
<protein>
    <submittedName>
        <fullName evidence="2">Amino acid permease</fullName>
    </submittedName>
</protein>
<keyword evidence="1" id="KW-1133">Transmembrane helix</keyword>
<evidence type="ECO:0000313" key="2">
    <source>
        <dbReference type="EMBL" id="MDR6533747.1"/>
    </source>
</evidence>
<proteinExistence type="predicted"/>
<keyword evidence="1" id="KW-0472">Membrane</keyword>
<accession>A0ABU1N5N6</accession>
<reference evidence="2 3" key="1">
    <citation type="submission" date="2023-07" db="EMBL/GenBank/DDBJ databases">
        <title>Sorghum-associated microbial communities from plants grown in Nebraska, USA.</title>
        <authorList>
            <person name="Schachtman D."/>
        </authorList>
    </citation>
    <scope>NUCLEOTIDE SEQUENCE [LARGE SCALE GENOMIC DNA]</scope>
    <source>
        <strain evidence="2 3">DS2154</strain>
    </source>
</reference>
<keyword evidence="1" id="KW-0812">Transmembrane</keyword>
<feature type="transmembrane region" description="Helical" evidence="1">
    <location>
        <begin position="6"/>
        <end position="23"/>
    </location>
</feature>
<sequence>MEDMFRQFWWLIFPLSWFVFGAYQSWLSYRANRDTLDLIKTYAQSGREPPPELMAKLSKRWNDGDDLGEVDDDDDRYRRRHRRRHWRQHTWSRVALFGCLCAGFTYAAVTDLYQAGPAFVIVSFVMAALAVAAAVSILVDRGPRI</sequence>
<dbReference type="EMBL" id="JAVDRL010000014">
    <property type="protein sequence ID" value="MDR6533747.1"/>
    <property type="molecule type" value="Genomic_DNA"/>
</dbReference>
<evidence type="ECO:0000256" key="1">
    <source>
        <dbReference type="SAM" id="Phobius"/>
    </source>
</evidence>
<feature type="transmembrane region" description="Helical" evidence="1">
    <location>
        <begin position="115"/>
        <end position="139"/>
    </location>
</feature>
<comment type="caution">
    <text evidence="2">The sequence shown here is derived from an EMBL/GenBank/DDBJ whole genome shotgun (WGS) entry which is preliminary data.</text>
</comment>
<organism evidence="2 3">
    <name type="scientific">Caulobacter rhizosphaerae</name>
    <dbReference type="NCBI Taxonomy" id="2010972"/>
    <lineage>
        <taxon>Bacteria</taxon>
        <taxon>Pseudomonadati</taxon>
        <taxon>Pseudomonadota</taxon>
        <taxon>Alphaproteobacteria</taxon>
        <taxon>Caulobacterales</taxon>
        <taxon>Caulobacteraceae</taxon>
        <taxon>Caulobacter</taxon>
    </lineage>
</organism>
<dbReference type="RefSeq" id="WP_056751125.1">
    <property type="nucleotide sequence ID" value="NZ_BMLD01000002.1"/>
</dbReference>
<name>A0ABU1N5N6_9CAUL</name>
<gene>
    <name evidence="2" type="ORF">J2800_004517</name>
</gene>
<dbReference type="Proteomes" id="UP001262754">
    <property type="component" value="Unassembled WGS sequence"/>
</dbReference>